<dbReference type="InterPro" id="IPR029065">
    <property type="entry name" value="Enolase_C-like"/>
</dbReference>
<dbReference type="PANTHER" id="PTHR48073:SF2">
    <property type="entry name" value="O-SUCCINYLBENZOATE SYNTHASE"/>
    <property type="match status" value="1"/>
</dbReference>
<dbReference type="AlphaFoldDB" id="A0A5C8V2A3"/>
<dbReference type="Gene3D" id="3.20.20.120">
    <property type="entry name" value="Enolase-like C-terminal domain"/>
    <property type="match status" value="1"/>
</dbReference>
<evidence type="ECO:0000313" key="4">
    <source>
        <dbReference type="Proteomes" id="UP000321456"/>
    </source>
</evidence>
<dbReference type="PANTHER" id="PTHR48073">
    <property type="entry name" value="O-SUCCINYLBENZOATE SYNTHASE-RELATED"/>
    <property type="match status" value="1"/>
</dbReference>
<dbReference type="EMBL" id="VRUR01000002">
    <property type="protein sequence ID" value="TXN35893.1"/>
    <property type="molecule type" value="Genomic_DNA"/>
</dbReference>
<gene>
    <name evidence="3" type="ORF">FVB32_15105</name>
</gene>
<proteinExistence type="predicted"/>
<dbReference type="SUPFAM" id="SSF54826">
    <property type="entry name" value="Enolase N-terminal domain-like"/>
    <property type="match status" value="1"/>
</dbReference>
<name>A0A5C8V2A3_9FLAO</name>
<dbReference type="SUPFAM" id="SSF51604">
    <property type="entry name" value="Enolase C-terminal domain-like"/>
    <property type="match status" value="1"/>
</dbReference>
<comment type="caution">
    <text evidence="3">The sequence shown here is derived from an EMBL/GenBank/DDBJ whole genome shotgun (WGS) entry which is preliminary data.</text>
</comment>
<dbReference type="RefSeq" id="WP_147744665.1">
    <property type="nucleotide sequence ID" value="NZ_VRUR01000002.1"/>
</dbReference>
<dbReference type="Proteomes" id="UP000321456">
    <property type="component" value="Unassembled WGS sequence"/>
</dbReference>
<evidence type="ECO:0000259" key="2">
    <source>
        <dbReference type="SMART" id="SM00922"/>
    </source>
</evidence>
<dbReference type="Pfam" id="PF13378">
    <property type="entry name" value="MR_MLE_C"/>
    <property type="match status" value="1"/>
</dbReference>
<protein>
    <submittedName>
        <fullName evidence="3">O-succinylbenzoate synthase</fullName>
    </submittedName>
</protein>
<dbReference type="InterPro" id="IPR029017">
    <property type="entry name" value="Enolase-like_N"/>
</dbReference>
<accession>A0A5C8V2A3</accession>
<dbReference type="InterPro" id="IPR013342">
    <property type="entry name" value="Mandelate_racemase_C"/>
</dbReference>
<reference evidence="3 4" key="1">
    <citation type="submission" date="2019-08" db="EMBL/GenBank/DDBJ databases">
        <title>Professor.</title>
        <authorList>
            <person name="Park J.S."/>
        </authorList>
    </citation>
    <scope>NUCLEOTIDE SEQUENCE [LARGE SCALE GENOMIC DNA]</scope>
    <source>
        <strain evidence="3 4">176CP5-101</strain>
    </source>
</reference>
<dbReference type="InterPro" id="IPR018110">
    <property type="entry name" value="Mandel_Rmase/mucon_lact_enz_CS"/>
</dbReference>
<sequence>MKATYTKYILNFKTPSGTSRGVMTEKETWFLTIENNTTFGIGECGLLKGLSSDDVPEYEAKLAWVCDNIHLGEDALIAQLVQFPSIQFGVEQAFLSLKADTPFELFPSEFTKKEAPIAINGLIWMGDETFMLKQLEQKLKDGFRCIKMKIGAIDFSTELAILKSIRSNFSTEEIVLRVDANGAFSAEDALEKLEQLSEYQIHSIEQPIKPNQWDNMADLCKKTPFPIALDEELIGIYTVTEKQRMLQTIQPQFIILKPSLVGGFKGCEEWITIAEQLNIGWWATSALESNIGLNAIAQWTYTMNPKMPQGLGTGSLYTNNIDSPLTVSGGKLFYRTSKSWKQNLKEHVCI</sequence>
<dbReference type="GO" id="GO:0016854">
    <property type="term" value="F:racemase and epimerase activity"/>
    <property type="evidence" value="ECO:0007669"/>
    <property type="project" value="UniProtKB-ARBA"/>
</dbReference>
<organism evidence="3 4">
    <name type="scientific">Flagellimonas hymeniacidonis</name>
    <dbReference type="NCBI Taxonomy" id="2603628"/>
    <lineage>
        <taxon>Bacteria</taxon>
        <taxon>Pseudomonadati</taxon>
        <taxon>Bacteroidota</taxon>
        <taxon>Flavobacteriia</taxon>
        <taxon>Flavobacteriales</taxon>
        <taxon>Flavobacteriaceae</taxon>
        <taxon>Flagellimonas</taxon>
    </lineage>
</organism>
<dbReference type="Gene3D" id="3.30.390.10">
    <property type="entry name" value="Enolase-like, N-terminal domain"/>
    <property type="match status" value="1"/>
</dbReference>
<feature type="domain" description="Mandelate racemase/muconate lactonizing enzyme C-terminal" evidence="2">
    <location>
        <begin position="128"/>
        <end position="226"/>
    </location>
</feature>
<dbReference type="GO" id="GO:0046872">
    <property type="term" value="F:metal ion binding"/>
    <property type="evidence" value="ECO:0007669"/>
    <property type="project" value="UniProtKB-KW"/>
</dbReference>
<keyword evidence="1" id="KW-0479">Metal-binding</keyword>
<dbReference type="SMART" id="SM00922">
    <property type="entry name" value="MR_MLE"/>
    <property type="match status" value="1"/>
</dbReference>
<keyword evidence="4" id="KW-1185">Reference proteome</keyword>
<evidence type="ECO:0000256" key="1">
    <source>
        <dbReference type="ARBA" id="ARBA00022723"/>
    </source>
</evidence>
<dbReference type="SFLD" id="SFLDS00001">
    <property type="entry name" value="Enolase"/>
    <property type="match status" value="1"/>
</dbReference>
<dbReference type="InterPro" id="IPR036849">
    <property type="entry name" value="Enolase-like_C_sf"/>
</dbReference>
<dbReference type="SFLD" id="SFLDF00009">
    <property type="entry name" value="o-succinylbenzoate_synthase"/>
    <property type="match status" value="1"/>
</dbReference>
<dbReference type="CDD" id="cd03320">
    <property type="entry name" value="OSBS"/>
    <property type="match status" value="1"/>
</dbReference>
<dbReference type="PROSITE" id="PS00909">
    <property type="entry name" value="MR_MLE_2"/>
    <property type="match status" value="1"/>
</dbReference>
<evidence type="ECO:0000313" key="3">
    <source>
        <dbReference type="EMBL" id="TXN35893.1"/>
    </source>
</evidence>
<dbReference type="GO" id="GO:0009063">
    <property type="term" value="P:amino acid catabolic process"/>
    <property type="evidence" value="ECO:0007669"/>
    <property type="project" value="InterPro"/>
</dbReference>
<dbReference type="SFLD" id="SFLDG00180">
    <property type="entry name" value="muconate_cycloisomerase"/>
    <property type="match status" value="1"/>
</dbReference>